<dbReference type="EMBL" id="CAEY01001357">
    <property type="status" value="NOT_ANNOTATED_CDS"/>
    <property type="molecule type" value="Genomic_DNA"/>
</dbReference>
<dbReference type="AlphaFoldDB" id="T1K1X4"/>
<keyword evidence="2" id="KW-1185">Reference proteome</keyword>
<dbReference type="Proteomes" id="UP000015104">
    <property type="component" value="Unassembled WGS sequence"/>
</dbReference>
<reference evidence="2" key="1">
    <citation type="submission" date="2011-08" db="EMBL/GenBank/DDBJ databases">
        <authorList>
            <person name="Rombauts S."/>
        </authorList>
    </citation>
    <scope>NUCLEOTIDE SEQUENCE</scope>
    <source>
        <strain evidence="2">London</strain>
    </source>
</reference>
<proteinExistence type="predicted"/>
<evidence type="ECO:0000313" key="2">
    <source>
        <dbReference type="Proteomes" id="UP000015104"/>
    </source>
</evidence>
<accession>T1K1X4</accession>
<reference evidence="1" key="2">
    <citation type="submission" date="2015-06" db="UniProtKB">
        <authorList>
            <consortium name="EnsemblMetazoa"/>
        </authorList>
    </citation>
    <scope>IDENTIFICATION</scope>
</reference>
<sequence>METLWIEKFKVKGMEQHLFNDALVHQHR</sequence>
<evidence type="ECO:0000313" key="1">
    <source>
        <dbReference type="EnsemblMetazoa" id="tetur04g02980.1"/>
    </source>
</evidence>
<name>T1K1X4_TETUR</name>
<organism evidence="1 2">
    <name type="scientific">Tetranychus urticae</name>
    <name type="common">Two-spotted spider mite</name>
    <dbReference type="NCBI Taxonomy" id="32264"/>
    <lineage>
        <taxon>Eukaryota</taxon>
        <taxon>Metazoa</taxon>
        <taxon>Ecdysozoa</taxon>
        <taxon>Arthropoda</taxon>
        <taxon>Chelicerata</taxon>
        <taxon>Arachnida</taxon>
        <taxon>Acari</taxon>
        <taxon>Acariformes</taxon>
        <taxon>Trombidiformes</taxon>
        <taxon>Prostigmata</taxon>
        <taxon>Eleutherengona</taxon>
        <taxon>Raphignathae</taxon>
        <taxon>Tetranychoidea</taxon>
        <taxon>Tetranychidae</taxon>
        <taxon>Tetranychus</taxon>
    </lineage>
</organism>
<protein>
    <submittedName>
        <fullName evidence="1">Uncharacterized protein</fullName>
    </submittedName>
</protein>
<dbReference type="HOGENOM" id="CLU_3413343_0_0_1"/>
<dbReference type="EnsemblMetazoa" id="tetur04g02980.1">
    <property type="protein sequence ID" value="tetur04g02980.1"/>
    <property type="gene ID" value="tetur04g02980"/>
</dbReference>